<dbReference type="SMART" id="SM00066">
    <property type="entry name" value="GAL4"/>
    <property type="match status" value="1"/>
</dbReference>
<dbReference type="CDD" id="cd12148">
    <property type="entry name" value="fungal_TF_MHR"/>
    <property type="match status" value="1"/>
</dbReference>
<evidence type="ECO:0000313" key="8">
    <source>
        <dbReference type="EMBL" id="KAI9258795.1"/>
    </source>
</evidence>
<protein>
    <submittedName>
        <fullName evidence="8">Fungal-specific transcription factor domain-containing protein</fullName>
    </submittedName>
</protein>
<dbReference type="GO" id="GO:0005634">
    <property type="term" value="C:nucleus"/>
    <property type="evidence" value="ECO:0007669"/>
    <property type="project" value="UniProtKB-SubCell"/>
</dbReference>
<dbReference type="InterPro" id="IPR036864">
    <property type="entry name" value="Zn2-C6_fun-type_DNA-bd_sf"/>
</dbReference>
<sequence>MDHVEQNAHDDAPEPKRKRLAQACDVCRRKKIKCDGARPTCANCEKLGRQCTYNPNVKKRGPRQGYIEMLEKRLDKMEKMLSRASEGSQSNTNNNNEEPMVGTSSSSNNNTNGNTNATGSVREGNDSDLQHGRSASLASSSSYASPTQTTNPATAQQQQQQQQQVAAASAAAAVAAACANTAVNLDTCIYGKSSQLPCMDIILHLVELYFENIYFYTPIFHRETLMRDIREQRCSEFLILCILAASARFSERPDVREDPPWHSGEKYASKARELLLNAIDTPSLSNVQALILLTLHEYGCARGPRSWMYSGMAIRMAMELGLNKEPDLEENSGKSMSTDRWTEQELQRRVFWAVFSLDKFLSASTGRPGILQEEDCEVLLPSDEDGWTKGHFYTETVNGSRVVVFNVRALRDSNLLGISTSIDPVSPVNDANNNQLQLGSLAQMNYGASLLGRVTAFINRGGRERKMFTAQGPDPEFIKLDQQIDAWYERLPDNLKTKPSHIERYRKENPVDACRNMLIQVMYNTLIILLNRPALALMDTMNSSVVQQNLKDFFNKSAEKCLDAVDKVTEIVSTIKNDTILISPFMTYLTYTVATIVVNNAFFAKAEEAKKARSALTEHFALLQTVRTYWAMADKLYFMIRDLYAMHSNYMRQKQASMKNTQNEHWQQHQQQRMVAAESAVRQQWPAANTTNMSPVAGLQQQQQQPMPQGGGAEQSVPPAFSSFVSATSPMEDMPPFRGMSLADIAQSTSDGASRTNWILGGDNTKNIAASMQALGRFPNQNIFQMNNNNSTPPFSSTDDQPWLYDFSANIASSPTTAPNNNSSTNNNNTRPPA</sequence>
<dbReference type="GO" id="GO:0008270">
    <property type="term" value="F:zinc ion binding"/>
    <property type="evidence" value="ECO:0007669"/>
    <property type="project" value="InterPro"/>
</dbReference>
<evidence type="ECO:0000256" key="6">
    <source>
        <dbReference type="SAM" id="MobiDB-lite"/>
    </source>
</evidence>
<dbReference type="GO" id="GO:0003677">
    <property type="term" value="F:DNA binding"/>
    <property type="evidence" value="ECO:0007669"/>
    <property type="project" value="InterPro"/>
</dbReference>
<evidence type="ECO:0000259" key="7">
    <source>
        <dbReference type="PROSITE" id="PS50048"/>
    </source>
</evidence>
<feature type="compositionally biased region" description="Low complexity" evidence="6">
    <location>
        <begin position="102"/>
        <end position="120"/>
    </location>
</feature>
<keyword evidence="3" id="KW-0805">Transcription regulation</keyword>
<evidence type="ECO:0000256" key="3">
    <source>
        <dbReference type="ARBA" id="ARBA00023015"/>
    </source>
</evidence>
<evidence type="ECO:0000256" key="5">
    <source>
        <dbReference type="ARBA" id="ARBA00023242"/>
    </source>
</evidence>
<gene>
    <name evidence="8" type="ORF">BDA99DRAFT_514178</name>
</gene>
<evidence type="ECO:0000256" key="4">
    <source>
        <dbReference type="ARBA" id="ARBA00023163"/>
    </source>
</evidence>
<dbReference type="EMBL" id="JAIXMP010000018">
    <property type="protein sequence ID" value="KAI9258795.1"/>
    <property type="molecule type" value="Genomic_DNA"/>
</dbReference>
<keyword evidence="2" id="KW-0479">Metal-binding</keyword>
<dbReference type="Proteomes" id="UP001209540">
    <property type="component" value="Unassembled WGS sequence"/>
</dbReference>
<dbReference type="InterPro" id="IPR001138">
    <property type="entry name" value="Zn2Cys6_DnaBD"/>
</dbReference>
<feature type="compositionally biased region" description="Low complexity" evidence="6">
    <location>
        <begin position="812"/>
        <end position="834"/>
    </location>
</feature>
<feature type="domain" description="Zn(2)-C6 fungal-type" evidence="7">
    <location>
        <begin position="23"/>
        <end position="53"/>
    </location>
</feature>
<dbReference type="Pfam" id="PF00172">
    <property type="entry name" value="Zn_clus"/>
    <property type="match status" value="1"/>
</dbReference>
<evidence type="ECO:0000256" key="1">
    <source>
        <dbReference type="ARBA" id="ARBA00004123"/>
    </source>
</evidence>
<comment type="caution">
    <text evidence="8">The sequence shown here is derived from an EMBL/GenBank/DDBJ whole genome shotgun (WGS) entry which is preliminary data.</text>
</comment>
<dbReference type="InterPro" id="IPR007219">
    <property type="entry name" value="XnlR_reg_dom"/>
</dbReference>
<feature type="region of interest" description="Disordered" evidence="6">
    <location>
        <begin position="697"/>
        <end position="717"/>
    </location>
</feature>
<accession>A0AAD5JXB8</accession>
<evidence type="ECO:0000313" key="9">
    <source>
        <dbReference type="Proteomes" id="UP001209540"/>
    </source>
</evidence>
<dbReference type="AlphaFoldDB" id="A0AAD5JXB8"/>
<dbReference type="SMART" id="SM00906">
    <property type="entry name" value="Fungal_trans"/>
    <property type="match status" value="1"/>
</dbReference>
<feature type="compositionally biased region" description="Low complexity" evidence="6">
    <location>
        <begin position="134"/>
        <end position="158"/>
    </location>
</feature>
<organism evidence="8 9">
    <name type="scientific">Phascolomyces articulosus</name>
    <dbReference type="NCBI Taxonomy" id="60185"/>
    <lineage>
        <taxon>Eukaryota</taxon>
        <taxon>Fungi</taxon>
        <taxon>Fungi incertae sedis</taxon>
        <taxon>Mucoromycota</taxon>
        <taxon>Mucoromycotina</taxon>
        <taxon>Mucoromycetes</taxon>
        <taxon>Mucorales</taxon>
        <taxon>Lichtheimiaceae</taxon>
        <taxon>Phascolomyces</taxon>
    </lineage>
</organism>
<reference evidence="8" key="2">
    <citation type="submission" date="2023-02" db="EMBL/GenBank/DDBJ databases">
        <authorList>
            <consortium name="DOE Joint Genome Institute"/>
            <person name="Mondo S.J."/>
            <person name="Chang Y."/>
            <person name="Wang Y."/>
            <person name="Ahrendt S."/>
            <person name="Andreopoulos W."/>
            <person name="Barry K."/>
            <person name="Beard J."/>
            <person name="Benny G.L."/>
            <person name="Blankenship S."/>
            <person name="Bonito G."/>
            <person name="Cuomo C."/>
            <person name="Desiro A."/>
            <person name="Gervers K.A."/>
            <person name="Hundley H."/>
            <person name="Kuo A."/>
            <person name="LaButti K."/>
            <person name="Lang B.F."/>
            <person name="Lipzen A."/>
            <person name="O'Donnell K."/>
            <person name="Pangilinan J."/>
            <person name="Reynolds N."/>
            <person name="Sandor L."/>
            <person name="Smith M.W."/>
            <person name="Tsang A."/>
            <person name="Grigoriev I.V."/>
            <person name="Stajich J.E."/>
            <person name="Spatafora J.W."/>
        </authorList>
    </citation>
    <scope>NUCLEOTIDE SEQUENCE</scope>
    <source>
        <strain evidence="8">RSA 2281</strain>
    </source>
</reference>
<dbReference type="GO" id="GO:0000981">
    <property type="term" value="F:DNA-binding transcription factor activity, RNA polymerase II-specific"/>
    <property type="evidence" value="ECO:0007669"/>
    <property type="project" value="InterPro"/>
</dbReference>
<reference evidence="8" key="1">
    <citation type="journal article" date="2022" name="IScience">
        <title>Evolution of zygomycete secretomes and the origins of terrestrial fungal ecologies.</title>
        <authorList>
            <person name="Chang Y."/>
            <person name="Wang Y."/>
            <person name="Mondo S."/>
            <person name="Ahrendt S."/>
            <person name="Andreopoulos W."/>
            <person name="Barry K."/>
            <person name="Beard J."/>
            <person name="Benny G.L."/>
            <person name="Blankenship S."/>
            <person name="Bonito G."/>
            <person name="Cuomo C."/>
            <person name="Desiro A."/>
            <person name="Gervers K.A."/>
            <person name="Hundley H."/>
            <person name="Kuo A."/>
            <person name="LaButti K."/>
            <person name="Lang B.F."/>
            <person name="Lipzen A."/>
            <person name="O'Donnell K."/>
            <person name="Pangilinan J."/>
            <person name="Reynolds N."/>
            <person name="Sandor L."/>
            <person name="Smith M.E."/>
            <person name="Tsang A."/>
            <person name="Grigoriev I.V."/>
            <person name="Stajich J.E."/>
            <person name="Spatafora J.W."/>
        </authorList>
    </citation>
    <scope>NUCLEOTIDE SEQUENCE</scope>
    <source>
        <strain evidence="8">RSA 2281</strain>
    </source>
</reference>
<evidence type="ECO:0000256" key="2">
    <source>
        <dbReference type="ARBA" id="ARBA00022723"/>
    </source>
</evidence>
<dbReference type="PROSITE" id="PS50048">
    <property type="entry name" value="ZN2_CY6_FUNGAL_2"/>
    <property type="match status" value="1"/>
</dbReference>
<dbReference type="PROSITE" id="PS00463">
    <property type="entry name" value="ZN2_CY6_FUNGAL_1"/>
    <property type="match status" value="1"/>
</dbReference>
<feature type="region of interest" description="Disordered" evidence="6">
    <location>
        <begin position="810"/>
        <end position="834"/>
    </location>
</feature>
<dbReference type="PANTHER" id="PTHR47338">
    <property type="entry name" value="ZN(II)2CYS6 TRANSCRIPTION FACTOR (EUROFUNG)-RELATED"/>
    <property type="match status" value="1"/>
</dbReference>
<feature type="compositionally biased region" description="Polar residues" evidence="6">
    <location>
        <begin position="85"/>
        <end position="97"/>
    </location>
</feature>
<dbReference type="CDD" id="cd00067">
    <property type="entry name" value="GAL4"/>
    <property type="match status" value="1"/>
</dbReference>
<comment type="subcellular location">
    <subcellularLocation>
        <location evidence="1">Nucleus</location>
    </subcellularLocation>
</comment>
<dbReference type="Gene3D" id="4.10.240.10">
    <property type="entry name" value="Zn(2)-C6 fungal-type DNA-binding domain"/>
    <property type="match status" value="1"/>
</dbReference>
<dbReference type="Pfam" id="PF04082">
    <property type="entry name" value="Fungal_trans"/>
    <property type="match status" value="1"/>
</dbReference>
<keyword evidence="9" id="KW-1185">Reference proteome</keyword>
<dbReference type="SUPFAM" id="SSF57701">
    <property type="entry name" value="Zn2/Cys6 DNA-binding domain"/>
    <property type="match status" value="1"/>
</dbReference>
<proteinExistence type="predicted"/>
<dbReference type="InterPro" id="IPR050815">
    <property type="entry name" value="TF_fung"/>
</dbReference>
<dbReference type="PANTHER" id="PTHR47338:SF5">
    <property type="entry name" value="ZN(II)2CYS6 TRANSCRIPTION FACTOR (EUROFUNG)"/>
    <property type="match status" value="1"/>
</dbReference>
<name>A0AAD5JXB8_9FUNG</name>
<keyword evidence="5" id="KW-0539">Nucleus</keyword>
<dbReference type="GO" id="GO:0006351">
    <property type="term" value="P:DNA-templated transcription"/>
    <property type="evidence" value="ECO:0007669"/>
    <property type="project" value="InterPro"/>
</dbReference>
<keyword evidence="4" id="KW-0804">Transcription</keyword>
<feature type="region of interest" description="Disordered" evidence="6">
    <location>
        <begin position="80"/>
        <end position="158"/>
    </location>
</feature>